<protein>
    <submittedName>
        <fullName evidence="1">Retrovirus-related Pol poly LINE-1</fullName>
    </submittedName>
</protein>
<sequence length="141" mass="15527">MTALSGRLDALDAMLVNLQSEQAGVKQKIVEIEGALNGTDSRLGEVEKSVTNYSLSSLLFVGPILPIKVANTNFILNSSLKIWSQVQKAFKLPPTTLSTPIAYNHAFKPSLIDSTFSMWSSKGMVTIRDLYMDEKLFENLS</sequence>
<dbReference type="AlphaFoldDB" id="A0A498NBM4"/>
<dbReference type="EMBL" id="QBIY01011709">
    <property type="protein sequence ID" value="RXN29913.1"/>
    <property type="molecule type" value="Genomic_DNA"/>
</dbReference>
<comment type="caution">
    <text evidence="1">The sequence shown here is derived from an EMBL/GenBank/DDBJ whole genome shotgun (WGS) entry which is preliminary data.</text>
</comment>
<dbReference type="Proteomes" id="UP000290572">
    <property type="component" value="Unassembled WGS sequence"/>
</dbReference>
<proteinExistence type="predicted"/>
<evidence type="ECO:0000313" key="1">
    <source>
        <dbReference type="EMBL" id="RXN29913.1"/>
    </source>
</evidence>
<gene>
    <name evidence="1" type="ORF">ROHU_005102</name>
</gene>
<organism evidence="1 2">
    <name type="scientific">Labeo rohita</name>
    <name type="common">Indian major carp</name>
    <name type="synonym">Cyprinus rohita</name>
    <dbReference type="NCBI Taxonomy" id="84645"/>
    <lineage>
        <taxon>Eukaryota</taxon>
        <taxon>Metazoa</taxon>
        <taxon>Chordata</taxon>
        <taxon>Craniata</taxon>
        <taxon>Vertebrata</taxon>
        <taxon>Euteleostomi</taxon>
        <taxon>Actinopterygii</taxon>
        <taxon>Neopterygii</taxon>
        <taxon>Teleostei</taxon>
        <taxon>Ostariophysi</taxon>
        <taxon>Cypriniformes</taxon>
        <taxon>Cyprinidae</taxon>
        <taxon>Labeoninae</taxon>
        <taxon>Labeonini</taxon>
        <taxon>Labeo</taxon>
    </lineage>
</organism>
<reference evidence="1 2" key="1">
    <citation type="submission" date="2018-03" db="EMBL/GenBank/DDBJ databases">
        <title>Draft genome sequence of Rohu Carp (Labeo rohita).</title>
        <authorList>
            <person name="Das P."/>
            <person name="Kushwaha B."/>
            <person name="Joshi C.G."/>
            <person name="Kumar D."/>
            <person name="Nagpure N.S."/>
            <person name="Sahoo L."/>
            <person name="Das S.P."/>
            <person name="Bit A."/>
            <person name="Patnaik S."/>
            <person name="Meher P.K."/>
            <person name="Jayasankar P."/>
            <person name="Koringa P.G."/>
            <person name="Patel N.V."/>
            <person name="Hinsu A.T."/>
            <person name="Kumar R."/>
            <person name="Pandey M."/>
            <person name="Agarwal S."/>
            <person name="Srivastava S."/>
            <person name="Singh M."/>
            <person name="Iquebal M.A."/>
            <person name="Jaiswal S."/>
            <person name="Angadi U.B."/>
            <person name="Kumar N."/>
            <person name="Raza M."/>
            <person name="Shah T.M."/>
            <person name="Rai A."/>
            <person name="Jena J.K."/>
        </authorList>
    </citation>
    <scope>NUCLEOTIDE SEQUENCE [LARGE SCALE GENOMIC DNA]</scope>
    <source>
        <strain evidence="1">DASCIFA01</strain>
        <tissue evidence="1">Testis</tissue>
    </source>
</reference>
<keyword evidence="2" id="KW-1185">Reference proteome</keyword>
<evidence type="ECO:0000313" key="2">
    <source>
        <dbReference type="Proteomes" id="UP000290572"/>
    </source>
</evidence>
<name>A0A498NBM4_LABRO</name>
<accession>A0A498NBM4</accession>